<dbReference type="EMBL" id="BKCJ010566751">
    <property type="protein sequence ID" value="GFB16790.1"/>
    <property type="molecule type" value="Genomic_DNA"/>
</dbReference>
<comment type="caution">
    <text evidence="1">The sequence shown here is derived from an EMBL/GenBank/DDBJ whole genome shotgun (WGS) entry which is preliminary data.</text>
</comment>
<name>A0A699L1R1_TANCI</name>
<accession>A0A699L1R1</accession>
<sequence>MDEEAEELKRHLQIVSNDDDHVYTEATPLASKNFNREDLETLWKLVKERFESIEPKNFSDNFLLNTLKIIFEKLNVEANVWRDKKERYGLDKVKSWKLFESCGVHIITLTTTQMFLLVEKKYPLTHFTLEQMLNNVRLEVEEESKISLELLKLVRRQLNEGYVPE</sequence>
<gene>
    <name evidence="1" type="ORF">Tci_688761</name>
</gene>
<reference evidence="1" key="1">
    <citation type="journal article" date="2019" name="Sci. Rep.">
        <title>Draft genome of Tanacetum cinerariifolium, the natural source of mosquito coil.</title>
        <authorList>
            <person name="Yamashiro T."/>
            <person name="Shiraishi A."/>
            <person name="Satake H."/>
            <person name="Nakayama K."/>
        </authorList>
    </citation>
    <scope>NUCLEOTIDE SEQUENCE</scope>
</reference>
<organism evidence="1">
    <name type="scientific">Tanacetum cinerariifolium</name>
    <name type="common">Dalmatian daisy</name>
    <name type="synonym">Chrysanthemum cinerariifolium</name>
    <dbReference type="NCBI Taxonomy" id="118510"/>
    <lineage>
        <taxon>Eukaryota</taxon>
        <taxon>Viridiplantae</taxon>
        <taxon>Streptophyta</taxon>
        <taxon>Embryophyta</taxon>
        <taxon>Tracheophyta</taxon>
        <taxon>Spermatophyta</taxon>
        <taxon>Magnoliopsida</taxon>
        <taxon>eudicotyledons</taxon>
        <taxon>Gunneridae</taxon>
        <taxon>Pentapetalae</taxon>
        <taxon>asterids</taxon>
        <taxon>campanulids</taxon>
        <taxon>Asterales</taxon>
        <taxon>Asteraceae</taxon>
        <taxon>Asteroideae</taxon>
        <taxon>Anthemideae</taxon>
        <taxon>Anthemidinae</taxon>
        <taxon>Tanacetum</taxon>
    </lineage>
</organism>
<dbReference type="AlphaFoldDB" id="A0A699L1R1"/>
<evidence type="ECO:0000313" key="1">
    <source>
        <dbReference type="EMBL" id="GFB16790.1"/>
    </source>
</evidence>
<proteinExistence type="predicted"/>
<protein>
    <submittedName>
        <fullName evidence="1">Uncharacterized protein</fullName>
    </submittedName>
</protein>